<dbReference type="GO" id="GO:0009570">
    <property type="term" value="C:chloroplast stroma"/>
    <property type="evidence" value="ECO:0007669"/>
    <property type="project" value="InterPro"/>
</dbReference>
<dbReference type="AlphaFoldDB" id="A0AAV6YDR7"/>
<dbReference type="PANTHER" id="PTHR47192">
    <property type="entry name" value="THIOREDOXIN-LIKE 3-2, CHLOROPLASTIC"/>
    <property type="match status" value="1"/>
</dbReference>
<evidence type="ECO:0000256" key="2">
    <source>
        <dbReference type="ARBA" id="ARBA00023157"/>
    </source>
</evidence>
<keyword evidence="1" id="KW-0249">Electron transport</keyword>
<keyword evidence="7" id="KW-1185">Reference proteome</keyword>
<proteinExistence type="predicted"/>
<dbReference type="CDD" id="cd02947">
    <property type="entry name" value="TRX_family"/>
    <property type="match status" value="1"/>
</dbReference>
<keyword evidence="1" id="KW-0813">Transport</keyword>
<evidence type="ECO:0000256" key="3">
    <source>
        <dbReference type="ARBA" id="ARBA00023284"/>
    </source>
</evidence>
<evidence type="ECO:0000256" key="1">
    <source>
        <dbReference type="ARBA" id="ARBA00022982"/>
    </source>
</evidence>
<evidence type="ECO:0000259" key="5">
    <source>
        <dbReference type="Pfam" id="PF00085"/>
    </source>
</evidence>
<dbReference type="FunFam" id="3.40.30.10:FF:000245">
    <property type="entry name" value="Thioredoxin"/>
    <property type="match status" value="1"/>
</dbReference>
<dbReference type="SUPFAM" id="SSF52833">
    <property type="entry name" value="Thioredoxin-like"/>
    <property type="match status" value="1"/>
</dbReference>
<dbReference type="Pfam" id="PF00085">
    <property type="entry name" value="Thioredoxin"/>
    <property type="match status" value="1"/>
</dbReference>
<name>A0AAV6YDR7_9LAMI</name>
<dbReference type="InterPro" id="IPR044253">
    <property type="entry name" value="WCRKC1/2"/>
</dbReference>
<keyword evidence="3" id="KW-0676">Redox-active center</keyword>
<protein>
    <recommendedName>
        <fullName evidence="5">Thioredoxin domain-containing protein</fullName>
    </recommendedName>
</protein>
<evidence type="ECO:0000256" key="4">
    <source>
        <dbReference type="SAM" id="MobiDB-lite"/>
    </source>
</evidence>
<keyword evidence="2" id="KW-1015">Disulfide bond</keyword>
<accession>A0AAV6YDR7</accession>
<feature type="domain" description="Thioredoxin" evidence="5">
    <location>
        <begin position="208"/>
        <end position="299"/>
    </location>
</feature>
<dbReference type="Proteomes" id="UP000826271">
    <property type="component" value="Unassembled WGS sequence"/>
</dbReference>
<feature type="region of interest" description="Disordered" evidence="4">
    <location>
        <begin position="1"/>
        <end position="75"/>
    </location>
</feature>
<dbReference type="InterPro" id="IPR013766">
    <property type="entry name" value="Thioredoxin_domain"/>
</dbReference>
<organism evidence="6 7">
    <name type="scientific">Buddleja alternifolia</name>
    <dbReference type="NCBI Taxonomy" id="168488"/>
    <lineage>
        <taxon>Eukaryota</taxon>
        <taxon>Viridiplantae</taxon>
        <taxon>Streptophyta</taxon>
        <taxon>Embryophyta</taxon>
        <taxon>Tracheophyta</taxon>
        <taxon>Spermatophyta</taxon>
        <taxon>Magnoliopsida</taxon>
        <taxon>eudicotyledons</taxon>
        <taxon>Gunneridae</taxon>
        <taxon>Pentapetalae</taxon>
        <taxon>asterids</taxon>
        <taxon>lamiids</taxon>
        <taxon>Lamiales</taxon>
        <taxon>Scrophulariaceae</taxon>
        <taxon>Buddlejeae</taxon>
        <taxon>Buddleja</taxon>
    </lineage>
</organism>
<dbReference type="EMBL" id="WHWC01000001">
    <property type="protein sequence ID" value="KAG8390607.1"/>
    <property type="molecule type" value="Genomic_DNA"/>
</dbReference>
<dbReference type="InterPro" id="IPR036249">
    <property type="entry name" value="Thioredoxin-like_sf"/>
</dbReference>
<dbReference type="Gene3D" id="3.40.30.10">
    <property type="entry name" value="Glutaredoxin"/>
    <property type="match status" value="1"/>
</dbReference>
<sequence>MAKKRGRKLTGAQINTEPEMSASNAQSMEKGVNPNSPNSSAAIEELMEEEIAEVGDDTTEQESAQKELESNDTGEVMGEPVQEAIQNPIPLVFKDIKKRKVNKKKKNIYIYIYPILPHSLRQTISMEILPSVKPQRSRIPLYNPNCFIDSNRKNIFNSQSDLIFRNSFRQIKDRRLVIQSSSYDEGVSITQQSLENMPISVDLERISSESQFDRVVGEAQQLEESVVILWMASWCRKCIYLKPKLEKLAADYYPRVRFYSVDVNSVPHKLVVRAGVTLWRDGKKQGEVIGGHKAYLVVNEIREMIDSENTM</sequence>
<feature type="compositionally biased region" description="Polar residues" evidence="4">
    <location>
        <begin position="12"/>
        <end position="40"/>
    </location>
</feature>
<feature type="compositionally biased region" description="Acidic residues" evidence="4">
    <location>
        <begin position="45"/>
        <end position="60"/>
    </location>
</feature>
<reference evidence="6" key="1">
    <citation type="submission" date="2019-10" db="EMBL/GenBank/DDBJ databases">
        <authorList>
            <person name="Zhang R."/>
            <person name="Pan Y."/>
            <person name="Wang J."/>
            <person name="Ma R."/>
            <person name="Yu S."/>
        </authorList>
    </citation>
    <scope>NUCLEOTIDE SEQUENCE</scope>
    <source>
        <strain evidence="6">LA-IB0</strain>
        <tissue evidence="6">Leaf</tissue>
    </source>
</reference>
<evidence type="ECO:0000313" key="6">
    <source>
        <dbReference type="EMBL" id="KAG8390607.1"/>
    </source>
</evidence>
<comment type="caution">
    <text evidence="6">The sequence shown here is derived from an EMBL/GenBank/DDBJ whole genome shotgun (WGS) entry which is preliminary data.</text>
</comment>
<evidence type="ECO:0000313" key="7">
    <source>
        <dbReference type="Proteomes" id="UP000826271"/>
    </source>
</evidence>
<dbReference type="PANTHER" id="PTHR47192:SF4">
    <property type="entry name" value="THIOREDOXIN-LIKE 3-2, CHLOROPLASTIC"/>
    <property type="match status" value="1"/>
</dbReference>
<gene>
    <name evidence="6" type="ORF">BUALT_Bualt01G0101100</name>
</gene>